<organism evidence="6 7">
    <name type="scientific">Pseudodesulfovibrio methanolicus</name>
    <dbReference type="NCBI Taxonomy" id="3126690"/>
    <lineage>
        <taxon>Bacteria</taxon>
        <taxon>Pseudomonadati</taxon>
        <taxon>Thermodesulfobacteriota</taxon>
        <taxon>Desulfovibrionia</taxon>
        <taxon>Desulfovibrionales</taxon>
        <taxon>Desulfovibrionaceae</taxon>
    </lineage>
</organism>
<feature type="repeat" description="TPR" evidence="4">
    <location>
        <begin position="119"/>
        <end position="152"/>
    </location>
</feature>
<dbReference type="InterPro" id="IPR051685">
    <property type="entry name" value="Ycf3/AcsC/BcsC/TPR_MFPF"/>
</dbReference>
<dbReference type="RefSeq" id="WP_338669938.1">
    <property type="nucleotide sequence ID" value="NZ_CP146609.1"/>
</dbReference>
<dbReference type="EMBL" id="CP146609">
    <property type="protein sequence ID" value="WWX24247.1"/>
    <property type="molecule type" value="Genomic_DNA"/>
</dbReference>
<dbReference type="SMART" id="SM00028">
    <property type="entry name" value="TPR"/>
    <property type="match status" value="3"/>
</dbReference>
<evidence type="ECO:0000256" key="4">
    <source>
        <dbReference type="PROSITE-ProRule" id="PRU00339"/>
    </source>
</evidence>
<dbReference type="PANTHER" id="PTHR44943">
    <property type="entry name" value="CELLULOSE SYNTHASE OPERON PROTEIN C"/>
    <property type="match status" value="1"/>
</dbReference>
<feature type="repeat" description="TPR" evidence="4">
    <location>
        <begin position="85"/>
        <end position="118"/>
    </location>
</feature>
<keyword evidence="5" id="KW-1133">Transmembrane helix</keyword>
<evidence type="ECO:0000256" key="1">
    <source>
        <dbReference type="ARBA" id="ARBA00022737"/>
    </source>
</evidence>
<dbReference type="Pfam" id="PF13414">
    <property type="entry name" value="TPR_11"/>
    <property type="match status" value="1"/>
</dbReference>
<dbReference type="SUPFAM" id="SSF48452">
    <property type="entry name" value="TPR-like"/>
    <property type="match status" value="1"/>
</dbReference>
<dbReference type="PANTHER" id="PTHR44943:SF9">
    <property type="entry name" value="TPR-REPEAT-CONTAINING PROTEIN"/>
    <property type="match status" value="1"/>
</dbReference>
<sequence length="200" mass="22338">MTDNRVPFGRKAVILAVFLALAAMFATSFLYRMNNPNLFVKSQPSRSFADAGGDEGAPAMGGAVSGAMSRVKEYLERVKKNPDDVEALVGLGNSFLMMRAWDRALEPLEKARKLRPDDTSVLKAVGIAYFNKEEYTKASEAYEAILKIDPEDTLALFNLGVIYKHYFKKPDIAQTYFEKVLALEKQDAEMLKLARQELGK</sequence>
<dbReference type="InterPro" id="IPR019734">
    <property type="entry name" value="TPR_rpt"/>
</dbReference>
<keyword evidence="3" id="KW-0793">Thylakoid</keyword>
<evidence type="ECO:0000256" key="5">
    <source>
        <dbReference type="SAM" id="Phobius"/>
    </source>
</evidence>
<keyword evidence="5" id="KW-0472">Membrane</keyword>
<dbReference type="Gene3D" id="1.25.40.10">
    <property type="entry name" value="Tetratricopeptide repeat domain"/>
    <property type="match status" value="1"/>
</dbReference>
<accession>A0ABZ2J047</accession>
<name>A0ABZ2J047_9BACT</name>
<keyword evidence="5" id="KW-0812">Transmembrane</keyword>
<dbReference type="PROSITE" id="PS50005">
    <property type="entry name" value="TPR"/>
    <property type="match status" value="2"/>
</dbReference>
<proteinExistence type="predicted"/>
<keyword evidence="1" id="KW-0677">Repeat</keyword>
<evidence type="ECO:0000256" key="3">
    <source>
        <dbReference type="ARBA" id="ARBA00023078"/>
    </source>
</evidence>
<evidence type="ECO:0000313" key="7">
    <source>
        <dbReference type="Proteomes" id="UP001385389"/>
    </source>
</evidence>
<keyword evidence="7" id="KW-1185">Reference proteome</keyword>
<dbReference type="InterPro" id="IPR011990">
    <property type="entry name" value="TPR-like_helical_dom_sf"/>
</dbReference>
<reference evidence="6 7" key="1">
    <citation type="submission" date="2024-03" db="EMBL/GenBank/DDBJ databases">
        <title>Phenotype and Genome Characterization of a Sulfate-Reducing Bacterium Pseudodesulfovibrio sp. strain 5S69, isolated from Petroleum Reservoir in Tatarstan (Russia).</title>
        <authorList>
            <person name="Bidzhieva S.K."/>
            <person name="Kadnikov V."/>
            <person name="Tourova T.P."/>
            <person name="Samigullina S.R."/>
            <person name="Sokolova D.S."/>
            <person name="Poltaraus A.B."/>
            <person name="Avtukh A.N."/>
            <person name="Tereshina V.M."/>
            <person name="Mardanov A.V."/>
            <person name="Nazina T.N."/>
        </authorList>
    </citation>
    <scope>NUCLEOTIDE SEQUENCE [LARGE SCALE GENOMIC DNA]</scope>
    <source>
        <strain evidence="6 7">5S69</strain>
    </source>
</reference>
<evidence type="ECO:0000256" key="2">
    <source>
        <dbReference type="ARBA" id="ARBA00022803"/>
    </source>
</evidence>
<dbReference type="Proteomes" id="UP001385389">
    <property type="component" value="Chromosome"/>
</dbReference>
<gene>
    <name evidence="6" type="ORF">V8V93_08545</name>
</gene>
<protein>
    <submittedName>
        <fullName evidence="6">Tetratricopeptide repeat protein</fullName>
    </submittedName>
</protein>
<dbReference type="Pfam" id="PF13432">
    <property type="entry name" value="TPR_16"/>
    <property type="match status" value="1"/>
</dbReference>
<feature type="transmembrane region" description="Helical" evidence="5">
    <location>
        <begin position="12"/>
        <end position="31"/>
    </location>
</feature>
<evidence type="ECO:0000313" key="6">
    <source>
        <dbReference type="EMBL" id="WWX24247.1"/>
    </source>
</evidence>
<keyword evidence="2 4" id="KW-0802">TPR repeat</keyword>